<name>A0A9P6JFZ0_9FUNG</name>
<protein>
    <submittedName>
        <fullName evidence="1">Uncharacterized protein</fullName>
    </submittedName>
</protein>
<keyword evidence="2" id="KW-1185">Reference proteome</keyword>
<sequence length="281" mass="29715">MKVSAYSMTAGAVALSATVFALPEWYKRAADGTKVIRCLSNAIAIAQWPTGLHSCNPTVLSISSSGLNWPVKEGAQHVNIVYNGNVVGTFDTPSSPATFKDGAVSTIVQKCSMNIQPSFFVPLMASLINLSEVALSFRGSVDATFSTGGAPLIPKTYKITGSQDSLTVDPATGAYIITAHINVPNPSQLIMTLGDLTFQLFDTTDLVVGTVLLKKVQMNMGNNKFEATIRITNKSTYDALLIGPVAFTMKGFGGTSTNPVVVEGFKLVNTPFTIPKLTPAA</sequence>
<dbReference type="OrthoDB" id="2394524at2759"/>
<reference evidence="1" key="1">
    <citation type="journal article" date="2020" name="Fungal Divers.">
        <title>Resolving the Mortierellaceae phylogeny through synthesis of multi-gene phylogenetics and phylogenomics.</title>
        <authorList>
            <person name="Vandepol N."/>
            <person name="Liber J."/>
            <person name="Desiro A."/>
            <person name="Na H."/>
            <person name="Kennedy M."/>
            <person name="Barry K."/>
            <person name="Grigoriev I.V."/>
            <person name="Miller A.N."/>
            <person name="O'Donnell K."/>
            <person name="Stajich J.E."/>
            <person name="Bonito G."/>
        </authorList>
    </citation>
    <scope>NUCLEOTIDE SEQUENCE</scope>
    <source>
        <strain evidence="1">MES-2147</strain>
    </source>
</reference>
<accession>A0A9P6JFZ0</accession>
<dbReference type="AlphaFoldDB" id="A0A9P6JFZ0"/>
<proteinExistence type="predicted"/>
<organism evidence="1 2">
    <name type="scientific">Modicella reniformis</name>
    <dbReference type="NCBI Taxonomy" id="1440133"/>
    <lineage>
        <taxon>Eukaryota</taxon>
        <taxon>Fungi</taxon>
        <taxon>Fungi incertae sedis</taxon>
        <taxon>Mucoromycota</taxon>
        <taxon>Mortierellomycotina</taxon>
        <taxon>Mortierellomycetes</taxon>
        <taxon>Mortierellales</taxon>
        <taxon>Mortierellaceae</taxon>
        <taxon>Modicella</taxon>
    </lineage>
</organism>
<evidence type="ECO:0000313" key="2">
    <source>
        <dbReference type="Proteomes" id="UP000749646"/>
    </source>
</evidence>
<comment type="caution">
    <text evidence="1">The sequence shown here is derived from an EMBL/GenBank/DDBJ whole genome shotgun (WGS) entry which is preliminary data.</text>
</comment>
<gene>
    <name evidence="1" type="ORF">BGZ65_009807</name>
</gene>
<dbReference type="EMBL" id="JAAAHW010004662">
    <property type="protein sequence ID" value="KAF9972457.1"/>
    <property type="molecule type" value="Genomic_DNA"/>
</dbReference>
<dbReference type="Proteomes" id="UP000749646">
    <property type="component" value="Unassembled WGS sequence"/>
</dbReference>
<evidence type="ECO:0000313" key="1">
    <source>
        <dbReference type="EMBL" id="KAF9972457.1"/>
    </source>
</evidence>